<dbReference type="SUPFAM" id="SSF53850">
    <property type="entry name" value="Periplasmic binding protein-like II"/>
    <property type="match status" value="1"/>
</dbReference>
<organism evidence="3 4">
    <name type="scientific">Paenibacillus chartarius</name>
    <dbReference type="NCBI Taxonomy" id="747481"/>
    <lineage>
        <taxon>Bacteria</taxon>
        <taxon>Bacillati</taxon>
        <taxon>Bacillota</taxon>
        <taxon>Bacilli</taxon>
        <taxon>Bacillales</taxon>
        <taxon>Paenibacillaceae</taxon>
        <taxon>Paenibacillus</taxon>
    </lineage>
</organism>
<keyword evidence="1" id="KW-0732">Signal</keyword>
<feature type="domain" description="DUF3502" evidence="2">
    <location>
        <begin position="432"/>
        <end position="498"/>
    </location>
</feature>
<comment type="caution">
    <text evidence="3">The sequence shown here is derived from an EMBL/GenBank/DDBJ whole genome shotgun (WGS) entry which is preliminary data.</text>
</comment>
<dbReference type="PROSITE" id="PS51257">
    <property type="entry name" value="PROKAR_LIPOPROTEIN"/>
    <property type="match status" value="1"/>
</dbReference>
<gene>
    <name evidence="3" type="ORF">ACFFK0_26730</name>
</gene>
<evidence type="ECO:0000313" key="4">
    <source>
        <dbReference type="Proteomes" id="UP001589776"/>
    </source>
</evidence>
<evidence type="ECO:0000259" key="2">
    <source>
        <dbReference type="Pfam" id="PF12010"/>
    </source>
</evidence>
<dbReference type="Pfam" id="PF12010">
    <property type="entry name" value="DUF3502"/>
    <property type="match status" value="1"/>
</dbReference>
<dbReference type="InterPro" id="IPR006059">
    <property type="entry name" value="SBP"/>
</dbReference>
<dbReference type="InterPro" id="IPR022627">
    <property type="entry name" value="DUF3502"/>
</dbReference>
<keyword evidence="4" id="KW-1185">Reference proteome</keyword>
<sequence>MKKRFTAASALVIGSMLFLAACGGNNTGGATAAGDAAANQSGKTAELNVAYPIFGSVPKDLSAVQEAINKISQQKINATVKLTPISFGNWEQQVNLMLSSNEKLDLMVITSNLYSGLVAKGQIVALDKLLESNGQGIKKSMDPAYLNAAQIGGSTYAIPTIRDFAASQGLTMRKDLVDKYNIDVSKIRTLDDVEATLKLIKEKEPNLTPLVPGNIGRTMLDSYRWFDMLGDSMGILPNYDNNLKVVNLYETQEYAEFVKKMRSWYSAGLILKDAATNKTSQFDLLKSNRGFAYLSNMKPGFEQQESKSSGVPVVTANLVQPVSTTTNVTNIMWGIPINSKTPDKAMDFLNLMYTDKDIVNLLDWGIAEKHYVVKSDNVIDYPAGIDAKTSGYSLNMGYLFGNQFLSYVFNGEDPKIWEKMDQFNKSAVKSKALGFTFDASAVKAEYAAVSNVITQYKLPLETGSVDPDKVLPEFMSKLKSAGIEKIIAEKQKQLDAWAQSKK</sequence>
<reference evidence="3 4" key="1">
    <citation type="submission" date="2024-09" db="EMBL/GenBank/DDBJ databases">
        <authorList>
            <person name="Sun Q."/>
            <person name="Mori K."/>
        </authorList>
    </citation>
    <scope>NUCLEOTIDE SEQUENCE [LARGE SCALE GENOMIC DNA]</scope>
    <source>
        <strain evidence="3 4">CCM 7759</strain>
    </source>
</reference>
<name>A0ABV6DTM0_9BACL</name>
<dbReference type="EMBL" id="JBHLWN010000107">
    <property type="protein sequence ID" value="MFC0216000.1"/>
    <property type="molecule type" value="Genomic_DNA"/>
</dbReference>
<accession>A0ABV6DTM0</accession>
<protein>
    <submittedName>
        <fullName evidence="3">ABC transporter substrate-binding protein</fullName>
    </submittedName>
</protein>
<proteinExistence type="predicted"/>
<dbReference type="Pfam" id="PF01547">
    <property type="entry name" value="SBP_bac_1"/>
    <property type="match status" value="1"/>
</dbReference>
<evidence type="ECO:0000256" key="1">
    <source>
        <dbReference type="SAM" id="SignalP"/>
    </source>
</evidence>
<dbReference type="InterPro" id="IPR050490">
    <property type="entry name" value="Bact_solute-bd_prot1"/>
</dbReference>
<feature type="chain" id="PRO_5046987907" evidence="1">
    <location>
        <begin position="21"/>
        <end position="502"/>
    </location>
</feature>
<dbReference type="Gene3D" id="3.40.190.10">
    <property type="entry name" value="Periplasmic binding protein-like II"/>
    <property type="match status" value="2"/>
</dbReference>
<dbReference type="PANTHER" id="PTHR43649">
    <property type="entry name" value="ARABINOSE-BINDING PROTEIN-RELATED"/>
    <property type="match status" value="1"/>
</dbReference>
<dbReference type="RefSeq" id="WP_377473737.1">
    <property type="nucleotide sequence ID" value="NZ_JBHLWN010000107.1"/>
</dbReference>
<dbReference type="PANTHER" id="PTHR43649:SF17">
    <property type="entry name" value="ABC TRANSPORTER SOLUTE BINDING PROTEIN-SUGAR TRANSPORT"/>
    <property type="match status" value="1"/>
</dbReference>
<evidence type="ECO:0000313" key="3">
    <source>
        <dbReference type="EMBL" id="MFC0216000.1"/>
    </source>
</evidence>
<dbReference type="Proteomes" id="UP001589776">
    <property type="component" value="Unassembled WGS sequence"/>
</dbReference>
<feature type="signal peptide" evidence="1">
    <location>
        <begin position="1"/>
        <end position="20"/>
    </location>
</feature>